<dbReference type="EC" id="2.6.1.9" evidence="11"/>
<dbReference type="InterPro" id="IPR005861">
    <property type="entry name" value="HisP_aminotrans"/>
</dbReference>
<protein>
    <recommendedName>
        <fullName evidence="11">Histidinol-phosphate aminotransferase</fullName>
        <ecNumber evidence="11">2.6.1.9</ecNumber>
    </recommendedName>
    <alternativeName>
        <fullName evidence="11">Imidazole acetol-phosphate transaminase</fullName>
    </alternativeName>
</protein>
<evidence type="ECO:0000256" key="5">
    <source>
        <dbReference type="ARBA" id="ARBA00022576"/>
    </source>
</evidence>
<comment type="subunit">
    <text evidence="4 11">Homodimer.</text>
</comment>
<evidence type="ECO:0000313" key="13">
    <source>
        <dbReference type="EMBL" id="MBP2019231.1"/>
    </source>
</evidence>
<dbReference type="InterPro" id="IPR015422">
    <property type="entry name" value="PyrdxlP-dep_Trfase_small"/>
</dbReference>
<dbReference type="CDD" id="cd00609">
    <property type="entry name" value="AAT_like"/>
    <property type="match status" value="1"/>
</dbReference>
<proteinExistence type="inferred from homology"/>
<dbReference type="NCBIfam" id="TIGR01141">
    <property type="entry name" value="hisC"/>
    <property type="match status" value="1"/>
</dbReference>
<keyword evidence="5 11" id="KW-0032">Aminotransferase</keyword>
<dbReference type="GO" id="GO:0004400">
    <property type="term" value="F:histidinol-phosphate transaminase activity"/>
    <property type="evidence" value="ECO:0007669"/>
    <property type="project" value="UniProtKB-EC"/>
</dbReference>
<keyword evidence="8 11" id="KW-0663">Pyridoxal phosphate</keyword>
<evidence type="ECO:0000256" key="2">
    <source>
        <dbReference type="ARBA" id="ARBA00005011"/>
    </source>
</evidence>
<feature type="domain" description="Aminotransferase class I/classII large" evidence="12">
    <location>
        <begin position="31"/>
        <end position="355"/>
    </location>
</feature>
<dbReference type="Gene3D" id="3.40.640.10">
    <property type="entry name" value="Type I PLP-dependent aspartate aminotransferase-like (Major domain)"/>
    <property type="match status" value="1"/>
</dbReference>
<reference evidence="13 14" key="1">
    <citation type="submission" date="2021-03" db="EMBL/GenBank/DDBJ databases">
        <title>Genomic Encyclopedia of Type Strains, Phase IV (KMG-IV): sequencing the most valuable type-strain genomes for metagenomic binning, comparative biology and taxonomic classification.</title>
        <authorList>
            <person name="Goeker M."/>
        </authorList>
    </citation>
    <scope>NUCLEOTIDE SEQUENCE [LARGE SCALE GENOMIC DNA]</scope>
    <source>
        <strain evidence="13 14">DSM 27138</strain>
    </source>
</reference>
<keyword evidence="7 11" id="KW-0808">Transferase</keyword>
<evidence type="ECO:0000256" key="7">
    <source>
        <dbReference type="ARBA" id="ARBA00022679"/>
    </source>
</evidence>
<name>A0ABS4JWF2_9FIRM</name>
<evidence type="ECO:0000259" key="12">
    <source>
        <dbReference type="Pfam" id="PF00155"/>
    </source>
</evidence>
<dbReference type="InterPro" id="IPR004839">
    <property type="entry name" value="Aminotransferase_I/II_large"/>
</dbReference>
<organism evidence="13 14">
    <name type="scientific">Symbiobacterium terraclitae</name>
    <dbReference type="NCBI Taxonomy" id="557451"/>
    <lineage>
        <taxon>Bacteria</taxon>
        <taxon>Bacillati</taxon>
        <taxon>Bacillota</taxon>
        <taxon>Clostridia</taxon>
        <taxon>Eubacteriales</taxon>
        <taxon>Symbiobacteriaceae</taxon>
        <taxon>Symbiobacterium</taxon>
    </lineage>
</organism>
<evidence type="ECO:0000256" key="3">
    <source>
        <dbReference type="ARBA" id="ARBA00007970"/>
    </source>
</evidence>
<dbReference type="SUPFAM" id="SSF53383">
    <property type="entry name" value="PLP-dependent transferases"/>
    <property type="match status" value="1"/>
</dbReference>
<evidence type="ECO:0000256" key="11">
    <source>
        <dbReference type="HAMAP-Rule" id="MF_01023"/>
    </source>
</evidence>
<comment type="cofactor">
    <cofactor evidence="1 11">
        <name>pyridoxal 5'-phosphate</name>
        <dbReference type="ChEBI" id="CHEBI:597326"/>
    </cofactor>
</comment>
<evidence type="ECO:0000256" key="8">
    <source>
        <dbReference type="ARBA" id="ARBA00022898"/>
    </source>
</evidence>
<keyword evidence="9 11" id="KW-0368">Histidine biosynthesis</keyword>
<evidence type="ECO:0000256" key="10">
    <source>
        <dbReference type="ARBA" id="ARBA00047481"/>
    </source>
</evidence>
<evidence type="ECO:0000256" key="1">
    <source>
        <dbReference type="ARBA" id="ARBA00001933"/>
    </source>
</evidence>
<evidence type="ECO:0000256" key="6">
    <source>
        <dbReference type="ARBA" id="ARBA00022605"/>
    </source>
</evidence>
<dbReference type="InterPro" id="IPR050106">
    <property type="entry name" value="HistidinolP_aminotransfase"/>
</dbReference>
<evidence type="ECO:0000313" key="14">
    <source>
        <dbReference type="Proteomes" id="UP001519289"/>
    </source>
</evidence>
<dbReference type="Proteomes" id="UP001519289">
    <property type="component" value="Unassembled WGS sequence"/>
</dbReference>
<comment type="catalytic activity">
    <reaction evidence="10 11">
        <text>L-histidinol phosphate + 2-oxoglutarate = 3-(imidazol-4-yl)-2-oxopropyl phosphate + L-glutamate</text>
        <dbReference type="Rhea" id="RHEA:23744"/>
        <dbReference type="ChEBI" id="CHEBI:16810"/>
        <dbReference type="ChEBI" id="CHEBI:29985"/>
        <dbReference type="ChEBI" id="CHEBI:57766"/>
        <dbReference type="ChEBI" id="CHEBI:57980"/>
        <dbReference type="EC" id="2.6.1.9"/>
    </reaction>
</comment>
<dbReference type="InterPro" id="IPR015421">
    <property type="entry name" value="PyrdxlP-dep_Trfase_major"/>
</dbReference>
<sequence length="362" mass="39416">MAGVRAAVQAMRPYVPGKPVEDVQRELGLTDLVKLNQNENPLGPSPRAVEAVRAALARAHTYPEGSARALRERLGRLWDLPADWFLVGNGSDEVFRLLAEVFLEPGDPIVVPGTSFSAYRFVGELMGAEVVEVPLAGWTMDLPAMAEAAARHGARLLFLCRPNNPTGAVFPEADLRRAMARIPASTLVVLDEAYREFDTTPFDSRSLLLDHPNLVVTRTFSKIYGMAGLRLGYGIMRPEVLAPLYTARDPFSVNGLAVAAGLAALDDVEHLQRTQALTREGRAYLYAAFERLGLPYVASEANFVLFDAGRPAAEVFDRLLRRGVLVRPCGSFGLPTHLRVTVGTPEENARFVAALEAVLRGG</sequence>
<evidence type="ECO:0000256" key="4">
    <source>
        <dbReference type="ARBA" id="ARBA00011738"/>
    </source>
</evidence>
<evidence type="ECO:0000256" key="9">
    <source>
        <dbReference type="ARBA" id="ARBA00023102"/>
    </source>
</evidence>
<dbReference type="EMBL" id="JAGGLG010000024">
    <property type="protein sequence ID" value="MBP2019231.1"/>
    <property type="molecule type" value="Genomic_DNA"/>
</dbReference>
<accession>A0ABS4JWF2</accession>
<dbReference type="InterPro" id="IPR015424">
    <property type="entry name" value="PyrdxlP-dep_Trfase"/>
</dbReference>
<dbReference type="PANTHER" id="PTHR43643">
    <property type="entry name" value="HISTIDINOL-PHOSPHATE AMINOTRANSFERASE 2"/>
    <property type="match status" value="1"/>
</dbReference>
<comment type="pathway">
    <text evidence="2 11">Amino-acid biosynthesis; L-histidine biosynthesis; L-histidine from 5-phospho-alpha-D-ribose 1-diphosphate: step 7/9.</text>
</comment>
<comment type="caution">
    <text evidence="13">The sequence shown here is derived from an EMBL/GenBank/DDBJ whole genome shotgun (WGS) entry which is preliminary data.</text>
</comment>
<gene>
    <name evidence="11" type="primary">hisC</name>
    <name evidence="13" type="ORF">J2Z79_002656</name>
</gene>
<comment type="similarity">
    <text evidence="3 11">Belongs to the class-II pyridoxal-phosphate-dependent aminotransferase family. Histidinol-phosphate aminotransferase subfamily.</text>
</comment>
<dbReference type="PANTHER" id="PTHR43643:SF6">
    <property type="entry name" value="HISTIDINOL-PHOSPHATE AMINOTRANSFERASE"/>
    <property type="match status" value="1"/>
</dbReference>
<keyword evidence="6 11" id="KW-0028">Amino-acid biosynthesis</keyword>
<dbReference type="Pfam" id="PF00155">
    <property type="entry name" value="Aminotran_1_2"/>
    <property type="match status" value="1"/>
</dbReference>
<dbReference type="HAMAP" id="MF_01023">
    <property type="entry name" value="HisC_aminotrans_2"/>
    <property type="match status" value="1"/>
</dbReference>
<dbReference type="Gene3D" id="3.90.1150.10">
    <property type="entry name" value="Aspartate Aminotransferase, domain 1"/>
    <property type="match status" value="1"/>
</dbReference>
<feature type="modified residue" description="N6-(pyridoxal phosphate)lysine" evidence="11">
    <location>
        <position position="222"/>
    </location>
</feature>
<dbReference type="RefSeq" id="WP_209467344.1">
    <property type="nucleotide sequence ID" value="NZ_JAGGLG010000024.1"/>
</dbReference>
<keyword evidence="14" id="KW-1185">Reference proteome</keyword>